<evidence type="ECO:0000256" key="2">
    <source>
        <dbReference type="ARBA" id="ARBA00004613"/>
    </source>
</evidence>
<evidence type="ECO:0000256" key="7">
    <source>
        <dbReference type="ARBA" id="ARBA00023180"/>
    </source>
</evidence>
<keyword evidence="7" id="KW-0325">Glycoprotein</keyword>
<dbReference type="SUPFAM" id="SSF51126">
    <property type="entry name" value="Pectin lyase-like"/>
    <property type="match status" value="1"/>
</dbReference>
<evidence type="ECO:0000256" key="6">
    <source>
        <dbReference type="ARBA" id="ARBA00022837"/>
    </source>
</evidence>
<keyword evidence="5 8" id="KW-0732">Signal</keyword>
<dbReference type="GeneID" id="2867826"/>
<dbReference type="Proteomes" id="UP000000560">
    <property type="component" value="Chromosome VIII"/>
</dbReference>
<dbReference type="InterPro" id="IPR011050">
    <property type="entry name" value="Pectin_lyase_fold/virulence"/>
</dbReference>
<dbReference type="PANTHER" id="PTHR42970">
    <property type="entry name" value="PECTATE LYASE C-RELATED"/>
    <property type="match status" value="1"/>
</dbReference>
<dbReference type="InParanoid" id="Q5AQR3"/>
<gene>
    <name evidence="9" type="ORF">ANIA_09367</name>
</gene>
<dbReference type="eggNOG" id="ENOG502SJH5">
    <property type="taxonomic scope" value="Eukaryota"/>
</dbReference>
<evidence type="ECO:0000256" key="1">
    <source>
        <dbReference type="ARBA" id="ARBA00001913"/>
    </source>
</evidence>
<comment type="cofactor">
    <cofactor evidence="1">
        <name>Ca(2+)</name>
        <dbReference type="ChEBI" id="CHEBI:29108"/>
    </cofactor>
</comment>
<reference evidence="10" key="1">
    <citation type="journal article" date="2005" name="Nature">
        <title>Sequencing of Aspergillus nidulans and comparative analysis with A. fumigatus and A. oryzae.</title>
        <authorList>
            <person name="Galagan J.E."/>
            <person name="Calvo S.E."/>
            <person name="Cuomo C."/>
            <person name="Ma L.J."/>
            <person name="Wortman J.R."/>
            <person name="Batzoglou S."/>
            <person name="Lee S.I."/>
            <person name="Basturkmen M."/>
            <person name="Spevak C.C."/>
            <person name="Clutterbuck J."/>
            <person name="Kapitonov V."/>
            <person name="Jurka J."/>
            <person name="Scazzocchio C."/>
            <person name="Farman M."/>
            <person name="Butler J."/>
            <person name="Purcell S."/>
            <person name="Harris S."/>
            <person name="Braus G.H."/>
            <person name="Draht O."/>
            <person name="Busch S."/>
            <person name="D'Enfert C."/>
            <person name="Bouchier C."/>
            <person name="Goldman G.H."/>
            <person name="Bell-Pedersen D."/>
            <person name="Griffiths-Jones S."/>
            <person name="Doonan J.H."/>
            <person name="Yu J."/>
            <person name="Vienken K."/>
            <person name="Pain A."/>
            <person name="Freitag M."/>
            <person name="Selker E.U."/>
            <person name="Archer D.B."/>
            <person name="Penalva M.A."/>
            <person name="Oakley B.R."/>
            <person name="Momany M."/>
            <person name="Tanaka T."/>
            <person name="Kumagai T."/>
            <person name="Asai K."/>
            <person name="Machida M."/>
            <person name="Nierman W.C."/>
            <person name="Denning D.W."/>
            <person name="Caddick M."/>
            <person name="Hynes M."/>
            <person name="Paoletti M."/>
            <person name="Fischer R."/>
            <person name="Miller B."/>
            <person name="Dyer P."/>
            <person name="Sachs M.S."/>
            <person name="Osmani S.A."/>
            <person name="Birren B.W."/>
        </authorList>
    </citation>
    <scope>NUCLEOTIDE SEQUENCE [LARGE SCALE GENOMIC DNA]</scope>
    <source>
        <strain evidence="10">FGSC A4 / ATCC 38163 / CBS 112.46 / NRRL 194 / M139</strain>
    </source>
</reference>
<organism evidence="9 10">
    <name type="scientific">Emericella nidulans (strain FGSC A4 / ATCC 38163 / CBS 112.46 / NRRL 194 / M139)</name>
    <name type="common">Aspergillus nidulans</name>
    <dbReference type="NCBI Taxonomy" id="227321"/>
    <lineage>
        <taxon>Eukaryota</taxon>
        <taxon>Fungi</taxon>
        <taxon>Dikarya</taxon>
        <taxon>Ascomycota</taxon>
        <taxon>Pezizomycotina</taxon>
        <taxon>Eurotiomycetes</taxon>
        <taxon>Eurotiomycetidae</taxon>
        <taxon>Eurotiales</taxon>
        <taxon>Aspergillaceae</taxon>
        <taxon>Aspergillus</taxon>
        <taxon>Aspergillus subgen. Nidulantes</taxon>
    </lineage>
</organism>
<dbReference type="InterPro" id="IPR052063">
    <property type="entry name" value="Polysaccharide_Lyase_1"/>
</dbReference>
<feature type="signal peptide" evidence="8">
    <location>
        <begin position="1"/>
        <end position="19"/>
    </location>
</feature>
<dbReference type="Gene3D" id="2.160.20.10">
    <property type="entry name" value="Single-stranded right-handed beta-helix, Pectin lyase-like"/>
    <property type="match status" value="1"/>
</dbReference>
<evidence type="ECO:0000256" key="5">
    <source>
        <dbReference type="ARBA" id="ARBA00022729"/>
    </source>
</evidence>
<dbReference type="VEuPathDB" id="FungiDB:AN9367"/>
<keyword evidence="6" id="KW-0106">Calcium</keyword>
<dbReference type="RefSeq" id="XP_682636.1">
    <property type="nucleotide sequence ID" value="XM_677544.1"/>
</dbReference>
<dbReference type="KEGG" id="ani:ANIA_09367"/>
<evidence type="ECO:0000313" key="10">
    <source>
        <dbReference type="Proteomes" id="UP000000560"/>
    </source>
</evidence>
<comment type="subcellular location">
    <subcellularLocation>
        <location evidence="2">Secreted</location>
    </subcellularLocation>
</comment>
<dbReference type="HOGENOM" id="CLU_885743_0_0_1"/>
<keyword evidence="10" id="KW-1185">Reference proteome</keyword>
<dbReference type="InterPro" id="IPR012334">
    <property type="entry name" value="Pectin_lyas_fold"/>
</dbReference>
<name>Q5AQR3_EMENI</name>
<proteinExistence type="predicted"/>
<evidence type="ECO:0000256" key="8">
    <source>
        <dbReference type="SAM" id="SignalP"/>
    </source>
</evidence>
<keyword evidence="4" id="KW-0479">Metal-binding</keyword>
<dbReference type="AlphaFoldDB" id="Q5AQR3"/>
<dbReference type="GO" id="GO:0005576">
    <property type="term" value="C:extracellular region"/>
    <property type="evidence" value="ECO:0007669"/>
    <property type="project" value="UniProtKB-SubCell"/>
</dbReference>
<dbReference type="GO" id="GO:0046872">
    <property type="term" value="F:metal ion binding"/>
    <property type="evidence" value="ECO:0007669"/>
    <property type="project" value="UniProtKB-KW"/>
</dbReference>
<dbReference type="PANTHER" id="PTHR42970:SF1">
    <property type="entry name" value="PECTATE LYASE C-RELATED"/>
    <property type="match status" value="1"/>
</dbReference>
<keyword evidence="3" id="KW-0964">Secreted</keyword>
<accession>C8VR72</accession>
<evidence type="ECO:0000256" key="4">
    <source>
        <dbReference type="ARBA" id="ARBA00022723"/>
    </source>
</evidence>
<reference evidence="10" key="2">
    <citation type="journal article" date="2009" name="Fungal Genet. Biol.">
        <title>The 2008 update of the Aspergillus nidulans genome annotation: a community effort.</title>
        <authorList>
            <person name="Wortman J.R."/>
            <person name="Gilsenan J.M."/>
            <person name="Joardar V."/>
            <person name="Deegan J."/>
            <person name="Clutterbuck J."/>
            <person name="Andersen M.R."/>
            <person name="Archer D."/>
            <person name="Bencina M."/>
            <person name="Braus G."/>
            <person name="Coutinho P."/>
            <person name="von Dohren H."/>
            <person name="Doonan J."/>
            <person name="Driessen A.J."/>
            <person name="Durek P."/>
            <person name="Espeso E."/>
            <person name="Fekete E."/>
            <person name="Flipphi M."/>
            <person name="Estrada C.G."/>
            <person name="Geysens S."/>
            <person name="Goldman G."/>
            <person name="de Groot P.W."/>
            <person name="Hansen K."/>
            <person name="Harris S.D."/>
            <person name="Heinekamp T."/>
            <person name="Helmstaedt K."/>
            <person name="Henrissat B."/>
            <person name="Hofmann G."/>
            <person name="Homan T."/>
            <person name="Horio T."/>
            <person name="Horiuchi H."/>
            <person name="James S."/>
            <person name="Jones M."/>
            <person name="Karaffa L."/>
            <person name="Karanyi Z."/>
            <person name="Kato M."/>
            <person name="Keller N."/>
            <person name="Kelly D.E."/>
            <person name="Kiel J.A."/>
            <person name="Kim J.M."/>
            <person name="van der Klei I.J."/>
            <person name="Klis F.M."/>
            <person name="Kovalchuk A."/>
            <person name="Krasevec N."/>
            <person name="Kubicek C.P."/>
            <person name="Liu B."/>
            <person name="Maccabe A."/>
            <person name="Meyer V."/>
            <person name="Mirabito P."/>
            <person name="Miskei M."/>
            <person name="Mos M."/>
            <person name="Mullins J."/>
            <person name="Nelson D.R."/>
            <person name="Nielsen J."/>
            <person name="Oakley B.R."/>
            <person name="Osmani S.A."/>
            <person name="Pakula T."/>
            <person name="Paszewski A."/>
            <person name="Paulsen I."/>
            <person name="Pilsyk S."/>
            <person name="Pocsi I."/>
            <person name="Punt P.J."/>
            <person name="Ram A.F."/>
            <person name="Ren Q."/>
            <person name="Robellet X."/>
            <person name="Robson G."/>
            <person name="Seiboth B."/>
            <person name="van Solingen P."/>
            <person name="Specht T."/>
            <person name="Sun J."/>
            <person name="Taheri-Talesh N."/>
            <person name="Takeshita N."/>
            <person name="Ussery D."/>
            <person name="vanKuyk P.A."/>
            <person name="Visser H."/>
            <person name="van de Vondervoort P.J."/>
            <person name="de Vries R.P."/>
            <person name="Walton J."/>
            <person name="Xiang X."/>
            <person name="Xiong Y."/>
            <person name="Zeng A.P."/>
            <person name="Brandt B.W."/>
            <person name="Cornell M.J."/>
            <person name="van den Hondel C.A."/>
            <person name="Visser J."/>
            <person name="Oliver S.G."/>
            <person name="Turner G."/>
        </authorList>
    </citation>
    <scope>GENOME REANNOTATION</scope>
    <source>
        <strain evidence="10">FGSC A4 / ATCC 38163 / CBS 112.46 / NRRL 194 / M139</strain>
    </source>
</reference>
<dbReference type="EMBL" id="BN001308">
    <property type="protein sequence ID" value="CBF87483.1"/>
    <property type="molecule type" value="Genomic_DNA"/>
</dbReference>
<protein>
    <submittedName>
        <fullName evidence="9">Uncharacterized protein</fullName>
    </submittedName>
</protein>
<accession>Q5AQR3</accession>
<evidence type="ECO:0000256" key="3">
    <source>
        <dbReference type="ARBA" id="ARBA00022525"/>
    </source>
</evidence>
<sequence>MASLPRLVVLAGLFSLTGTQIRVRLMASSVHDLAEPDFSTFSVESKAQSSFTEISGVNFNLCTGCFLPRGDYYKYQYTRTVSHVGEQVVNRGTTTSARQKMTASCLLGERPPTLRIRRIISTWERIQRTRPDPVRADRDDRAFWRYDSVLWPLQQHSQREDLNKIDTYYWRVDVVDGETTYTGHIFIFRLAHLAFPDAEGYGRFARGGRRGKVVKVTSLEDTEDLGSLRYALTIETSPRIVVFDVGGVITTTSPPTVTDDHVTLAGQTAPGKGHQNYPQGTAHGYAATVGGDVASVHHNLIAHAEGRSSLEYGR</sequence>
<dbReference type="OrthoDB" id="302705at2759"/>
<evidence type="ECO:0000313" key="9">
    <source>
        <dbReference type="EMBL" id="CBF87483.1"/>
    </source>
</evidence>
<feature type="chain" id="PRO_5010219493" evidence="8">
    <location>
        <begin position="20"/>
        <end position="314"/>
    </location>
</feature>